<keyword evidence="1" id="KW-1133">Transmembrane helix</keyword>
<organism evidence="2 3">
    <name type="scientific">Trinickia fusca</name>
    <dbReference type="NCBI Taxonomy" id="2419777"/>
    <lineage>
        <taxon>Bacteria</taxon>
        <taxon>Pseudomonadati</taxon>
        <taxon>Pseudomonadota</taxon>
        <taxon>Betaproteobacteria</taxon>
        <taxon>Burkholderiales</taxon>
        <taxon>Burkholderiaceae</taxon>
        <taxon>Trinickia</taxon>
    </lineage>
</organism>
<feature type="transmembrane region" description="Helical" evidence="1">
    <location>
        <begin position="102"/>
        <end position="121"/>
    </location>
</feature>
<reference evidence="2 3" key="1">
    <citation type="submission" date="2018-10" db="EMBL/GenBank/DDBJ databases">
        <title>Paraburkholderia sp. 7MK8-2, isolated from soil.</title>
        <authorList>
            <person name="Gao Z.-H."/>
            <person name="Qiu L.-H."/>
        </authorList>
    </citation>
    <scope>NUCLEOTIDE SEQUENCE [LARGE SCALE GENOMIC DNA]</scope>
    <source>
        <strain evidence="2 3">7MK8-2</strain>
    </source>
</reference>
<dbReference type="OrthoDB" id="9149244at2"/>
<evidence type="ECO:0000313" key="3">
    <source>
        <dbReference type="Proteomes" id="UP000280434"/>
    </source>
</evidence>
<name>A0A494XPG1_9BURK</name>
<feature type="transmembrane region" description="Helical" evidence="1">
    <location>
        <begin position="45"/>
        <end position="64"/>
    </location>
</feature>
<accession>A0A494XPG1</accession>
<protein>
    <submittedName>
        <fullName evidence="2">Uncharacterized protein</fullName>
    </submittedName>
</protein>
<sequence length="254" mass="28465">MNVAFPAAFVFLLIIPGFLFRQLCQRRDVRTFDHRPLSTAALQALYWAAVINFAVTAAVGLAGYRIAVGDIVRLLAGGSTALAELSDHLAWLNDNPLAAPGYFALTNVTAFIAALAWRGLIEWQELDRRGSFPLWHWVRGDAPWYYLFSGLDHRNPQGIDAAIVAAIVEFKEGAYLYTGVLLDYEVSDNGKLDRLLLGEAQRRKLERDRRYIRAVGTYVEDSSRFYPIAGDVFVLRYDEIKTLNVTYLSLAADA</sequence>
<keyword evidence="1" id="KW-0472">Membrane</keyword>
<comment type="caution">
    <text evidence="2">The sequence shown here is derived from an EMBL/GenBank/DDBJ whole genome shotgun (WGS) entry which is preliminary data.</text>
</comment>
<evidence type="ECO:0000313" key="2">
    <source>
        <dbReference type="EMBL" id="RKP49413.1"/>
    </source>
</evidence>
<dbReference type="AlphaFoldDB" id="A0A494XPG1"/>
<evidence type="ECO:0000256" key="1">
    <source>
        <dbReference type="SAM" id="Phobius"/>
    </source>
</evidence>
<dbReference type="Proteomes" id="UP000280434">
    <property type="component" value="Unassembled WGS sequence"/>
</dbReference>
<keyword evidence="1" id="KW-0812">Transmembrane</keyword>
<keyword evidence="3" id="KW-1185">Reference proteome</keyword>
<dbReference type="EMBL" id="RBZV01000003">
    <property type="protein sequence ID" value="RKP49413.1"/>
    <property type="molecule type" value="Genomic_DNA"/>
</dbReference>
<dbReference type="RefSeq" id="WP_121277801.1">
    <property type="nucleotide sequence ID" value="NZ_RBZV01000003.1"/>
</dbReference>
<gene>
    <name evidence="2" type="ORF">D7S89_11665</name>
</gene>
<proteinExistence type="predicted"/>